<dbReference type="SMART" id="SM00388">
    <property type="entry name" value="HisKA"/>
    <property type="match status" value="1"/>
</dbReference>
<dbReference type="InterPro" id="IPR003661">
    <property type="entry name" value="HisK_dim/P_dom"/>
</dbReference>
<feature type="domain" description="Histidine kinase" evidence="12">
    <location>
        <begin position="600"/>
        <end position="810"/>
    </location>
</feature>
<dbReference type="Proteomes" id="UP000438699">
    <property type="component" value="Unassembled WGS sequence"/>
</dbReference>
<comment type="catalytic activity">
    <reaction evidence="1">
        <text>ATP + protein L-histidine = ADP + protein N-phospho-L-histidine.</text>
        <dbReference type="EC" id="2.7.13.3"/>
    </reaction>
</comment>
<keyword evidence="3" id="KW-0597">Phosphoprotein</keyword>
<dbReference type="InterPro" id="IPR004358">
    <property type="entry name" value="Sig_transdc_His_kin-like_C"/>
</dbReference>
<dbReference type="Pfam" id="PF11845">
    <property type="entry name" value="Tll0287-like"/>
    <property type="match status" value="1"/>
</dbReference>
<keyword evidence="11" id="KW-0812">Transmembrane</keyword>
<dbReference type="SUPFAM" id="SSF55874">
    <property type="entry name" value="ATPase domain of HSP90 chaperone/DNA topoisomerase II/histidine kinase"/>
    <property type="match status" value="1"/>
</dbReference>
<feature type="compositionally biased region" description="Basic and acidic residues" evidence="10">
    <location>
        <begin position="535"/>
        <end position="553"/>
    </location>
</feature>
<keyword evidence="9" id="KW-0175">Coiled coil</keyword>
<gene>
    <name evidence="13" type="ORF">F8A88_01990</name>
</gene>
<dbReference type="InterPro" id="IPR021796">
    <property type="entry name" value="Tll0287-like_dom"/>
</dbReference>
<evidence type="ECO:0000256" key="1">
    <source>
        <dbReference type="ARBA" id="ARBA00000085"/>
    </source>
</evidence>
<dbReference type="InterPro" id="IPR036890">
    <property type="entry name" value="HATPase_C_sf"/>
</dbReference>
<comment type="caution">
    <text evidence="13">The sequence shown here is derived from an EMBL/GenBank/DDBJ whole genome shotgun (WGS) entry which is preliminary data.</text>
</comment>
<dbReference type="AlphaFoldDB" id="A0A6N6N5K5"/>
<keyword evidence="14" id="KW-1185">Reference proteome</keyword>
<keyword evidence="4" id="KW-0808">Transferase</keyword>
<feature type="coiled-coil region" evidence="9">
    <location>
        <begin position="282"/>
        <end position="309"/>
    </location>
</feature>
<dbReference type="PANTHER" id="PTHR43065:SF10">
    <property type="entry name" value="PEROXIDE STRESS-ACTIVATED HISTIDINE KINASE MAK3"/>
    <property type="match status" value="1"/>
</dbReference>
<evidence type="ECO:0000256" key="10">
    <source>
        <dbReference type="SAM" id="MobiDB-lite"/>
    </source>
</evidence>
<keyword evidence="5" id="KW-0547">Nucleotide-binding</keyword>
<dbReference type="Gene3D" id="3.30.565.10">
    <property type="entry name" value="Histidine kinase-like ATPase, C-terminal domain"/>
    <property type="match status" value="1"/>
</dbReference>
<evidence type="ECO:0000313" key="14">
    <source>
        <dbReference type="Proteomes" id="UP000438699"/>
    </source>
</evidence>
<feature type="transmembrane region" description="Helical" evidence="11">
    <location>
        <begin position="12"/>
        <end position="34"/>
    </location>
</feature>
<dbReference type="InterPro" id="IPR035965">
    <property type="entry name" value="PAS-like_dom_sf"/>
</dbReference>
<evidence type="ECO:0000256" key="5">
    <source>
        <dbReference type="ARBA" id="ARBA00022741"/>
    </source>
</evidence>
<evidence type="ECO:0000256" key="8">
    <source>
        <dbReference type="ARBA" id="ARBA00023012"/>
    </source>
</evidence>
<name>A0A6N6N5K5_9BACT</name>
<evidence type="ECO:0000259" key="12">
    <source>
        <dbReference type="PROSITE" id="PS50109"/>
    </source>
</evidence>
<dbReference type="InterPro" id="IPR003594">
    <property type="entry name" value="HATPase_dom"/>
</dbReference>
<keyword evidence="11" id="KW-1133">Transmembrane helix</keyword>
<dbReference type="CDD" id="cd00082">
    <property type="entry name" value="HisKA"/>
    <property type="match status" value="1"/>
</dbReference>
<evidence type="ECO:0000256" key="9">
    <source>
        <dbReference type="SAM" id="Coils"/>
    </source>
</evidence>
<evidence type="ECO:0000256" key="4">
    <source>
        <dbReference type="ARBA" id="ARBA00022679"/>
    </source>
</evidence>
<dbReference type="GO" id="GO:0005524">
    <property type="term" value="F:ATP binding"/>
    <property type="evidence" value="ECO:0007669"/>
    <property type="project" value="UniProtKB-KW"/>
</dbReference>
<keyword evidence="6" id="KW-0418">Kinase</keyword>
<protein>
    <recommendedName>
        <fullName evidence="2">histidine kinase</fullName>
        <ecNumber evidence="2">2.7.13.3</ecNumber>
    </recommendedName>
</protein>
<organism evidence="13 14">
    <name type="scientific">Pseudodesulfovibrio senegalensis</name>
    <dbReference type="NCBI Taxonomy" id="1721087"/>
    <lineage>
        <taxon>Bacteria</taxon>
        <taxon>Pseudomonadati</taxon>
        <taxon>Thermodesulfobacteriota</taxon>
        <taxon>Desulfovibrionia</taxon>
        <taxon>Desulfovibrionales</taxon>
        <taxon>Desulfovibrionaceae</taxon>
    </lineage>
</organism>
<evidence type="ECO:0000313" key="13">
    <source>
        <dbReference type="EMBL" id="KAB1443058.1"/>
    </source>
</evidence>
<dbReference type="PRINTS" id="PR00344">
    <property type="entry name" value="BCTRLSENSOR"/>
</dbReference>
<dbReference type="SUPFAM" id="SSF55785">
    <property type="entry name" value="PYP-like sensor domain (PAS domain)"/>
    <property type="match status" value="1"/>
</dbReference>
<dbReference type="SMART" id="SM00387">
    <property type="entry name" value="HATPase_c"/>
    <property type="match status" value="1"/>
</dbReference>
<dbReference type="EMBL" id="WAIE01000001">
    <property type="protein sequence ID" value="KAB1443058.1"/>
    <property type="molecule type" value="Genomic_DNA"/>
</dbReference>
<evidence type="ECO:0000256" key="11">
    <source>
        <dbReference type="SAM" id="Phobius"/>
    </source>
</evidence>
<evidence type="ECO:0000256" key="3">
    <source>
        <dbReference type="ARBA" id="ARBA00022553"/>
    </source>
</evidence>
<evidence type="ECO:0000256" key="2">
    <source>
        <dbReference type="ARBA" id="ARBA00012438"/>
    </source>
</evidence>
<dbReference type="OrthoDB" id="9805967at2"/>
<dbReference type="SUPFAM" id="SSF47384">
    <property type="entry name" value="Homodimeric domain of signal transducing histidine kinase"/>
    <property type="match status" value="1"/>
</dbReference>
<dbReference type="Gene3D" id="1.10.287.130">
    <property type="match status" value="1"/>
</dbReference>
<dbReference type="InterPro" id="IPR005467">
    <property type="entry name" value="His_kinase_dom"/>
</dbReference>
<dbReference type="PANTHER" id="PTHR43065">
    <property type="entry name" value="SENSOR HISTIDINE KINASE"/>
    <property type="match status" value="1"/>
</dbReference>
<evidence type="ECO:0000256" key="7">
    <source>
        <dbReference type="ARBA" id="ARBA00022840"/>
    </source>
</evidence>
<dbReference type="Pfam" id="PF02518">
    <property type="entry name" value="HATPase_c"/>
    <property type="match status" value="1"/>
</dbReference>
<dbReference type="RefSeq" id="WP_151149339.1">
    <property type="nucleotide sequence ID" value="NZ_WAIE01000001.1"/>
</dbReference>
<proteinExistence type="predicted"/>
<reference evidence="13 14" key="1">
    <citation type="journal article" date="2017" name="Int. J. Syst. Evol. Microbiol.">
        <title>Desulfovibrio senegalensis sp. nov., a mesophilic sulfate reducer isolated from marine sediment.</title>
        <authorList>
            <person name="Thioye A."/>
            <person name="Gam Z.B.A."/>
            <person name="Mbengue M."/>
            <person name="Cayol J.L."/>
            <person name="Joseph-Bartoli M."/>
            <person name="Toure-Kane C."/>
            <person name="Labat M."/>
        </authorList>
    </citation>
    <scope>NUCLEOTIDE SEQUENCE [LARGE SCALE GENOMIC DNA]</scope>
    <source>
        <strain evidence="13 14">DSM 101509</strain>
    </source>
</reference>
<feature type="region of interest" description="Disordered" evidence="10">
    <location>
        <begin position="535"/>
        <end position="554"/>
    </location>
</feature>
<dbReference type="Gene3D" id="3.30.450.20">
    <property type="entry name" value="PAS domain"/>
    <property type="match status" value="1"/>
</dbReference>
<keyword evidence="8" id="KW-0902">Two-component regulatory system</keyword>
<dbReference type="InterPro" id="IPR036097">
    <property type="entry name" value="HisK_dim/P_sf"/>
</dbReference>
<accession>A0A6N6N5K5</accession>
<dbReference type="Pfam" id="PF00512">
    <property type="entry name" value="HisKA"/>
    <property type="match status" value="1"/>
</dbReference>
<keyword evidence="7" id="KW-0067">ATP-binding</keyword>
<evidence type="ECO:0000256" key="6">
    <source>
        <dbReference type="ARBA" id="ARBA00022777"/>
    </source>
</evidence>
<sequence length="816" mass="90643">MTTLRPQSLQSRFLLGLGAIVLLVGVFFSASMYFHLKDLLHSQVVDKAELMLAQVDSVQQYVRTTLRPKMYTMVSDDQFVIEAMSSSYISRKVMDRLNMEKSQYLYRRVSENARNPKFEINELERGLMQEFRADPELAFWEGYRNIKGVEYFLTARPVVFAKKCMHCHGSPDKAPKVLLERYGDRRGFGRKVGEIGGIDLVGLPVDSAVSQIRDATVGYVGIYASGMLIFFTVVQFFFNRLVTHNLHRLTRVFRERFKDQEEIRVLDKVEQKDEIEEVVQGMEELGDHLVNVQNQLRDYAANLECMVERRTEELSIEAAERQSDVALFVLLLDKLNRARSRHEMWHSALPEIARRFEASSAAFICMLATQNYYSWPEGLERPEMPENWREILTESVPLFEPGRAVIPVGADDSVNEGLLFVTWDHGVDLKQQDRTLLRALGQQIGIAMENLGALDNLVRQKDLLQSVVEGIADPLLFMDGNCTVVLANQGARTLGDSLAGLDDDSDEGDGAQKLIPALFSECYGQEGSDCPLRQTMDRGQPDQREVGTPDGRHFSVSMYPVGDADRRLVVYVREVTNEKRMLARMRQSEKLATVGKFASGLAHEMNNPLGVIKCYGELLRNAAPSDQAREDVDVIMRHATQAQNVLQDLLNFARPAKLAAEDATLGEVVRGAVRSYGVQAETLGVGLKAHVDPQAGDFVLSRQAGDQILSNLLGNALDALEGSEDGRIDVDVSCSADKAEVVLSVCDNGPGVPPDVLESIFDPFFSTKDVGKGTGLGLAVVYGIIKDMGGSIDVSAGAGARFVVRFPARNNDTGKA</sequence>
<dbReference type="PROSITE" id="PS50109">
    <property type="entry name" value="HIS_KIN"/>
    <property type="match status" value="1"/>
</dbReference>
<dbReference type="EC" id="2.7.13.3" evidence="2"/>
<dbReference type="GO" id="GO:0000155">
    <property type="term" value="F:phosphorelay sensor kinase activity"/>
    <property type="evidence" value="ECO:0007669"/>
    <property type="project" value="InterPro"/>
</dbReference>
<keyword evidence="11" id="KW-0472">Membrane</keyword>